<dbReference type="Pfam" id="PF08240">
    <property type="entry name" value="ADH_N"/>
    <property type="match status" value="1"/>
</dbReference>
<accession>A0A849A547</accession>
<feature type="domain" description="Alcohol dehydrogenase-like N-terminal" evidence="8">
    <location>
        <begin position="23"/>
        <end position="135"/>
    </location>
</feature>
<dbReference type="Gene3D" id="3.90.180.10">
    <property type="entry name" value="Medium-chain alcohol dehydrogenases, catalytic domain"/>
    <property type="match status" value="1"/>
</dbReference>
<keyword evidence="3 6" id="KW-0479">Metal-binding</keyword>
<dbReference type="InterPro" id="IPR011032">
    <property type="entry name" value="GroES-like_sf"/>
</dbReference>
<dbReference type="InterPro" id="IPR013154">
    <property type="entry name" value="ADH-like_N"/>
</dbReference>
<dbReference type="InterPro" id="IPR036291">
    <property type="entry name" value="NAD(P)-bd_dom_sf"/>
</dbReference>
<evidence type="ECO:0000256" key="4">
    <source>
        <dbReference type="ARBA" id="ARBA00022833"/>
    </source>
</evidence>
<feature type="domain" description="Alcohol dehydrogenase-like C-terminal" evidence="7">
    <location>
        <begin position="174"/>
        <end position="298"/>
    </location>
</feature>
<dbReference type="InterPro" id="IPR013149">
    <property type="entry name" value="ADH-like_C"/>
</dbReference>
<keyword evidence="4 6" id="KW-0862">Zinc</keyword>
<proteinExistence type="inferred from homology"/>
<evidence type="ECO:0000259" key="8">
    <source>
        <dbReference type="Pfam" id="PF08240"/>
    </source>
</evidence>
<gene>
    <name evidence="9" type="ORF">HKD39_07995</name>
</gene>
<comment type="similarity">
    <text evidence="2 6">Belongs to the zinc-containing alcohol dehydrogenase family.</text>
</comment>
<evidence type="ECO:0000256" key="3">
    <source>
        <dbReference type="ARBA" id="ARBA00022723"/>
    </source>
</evidence>
<dbReference type="InterPro" id="IPR002328">
    <property type="entry name" value="ADH_Zn_CS"/>
</dbReference>
<protein>
    <submittedName>
        <fullName evidence="9">Alcohol dehydrogenase catalytic domain-containing protein</fullName>
    </submittedName>
</protein>
<organism evidence="9 10">
    <name type="scientific">Nakamurella aerolata</name>
    <dbReference type="NCBI Taxonomy" id="1656892"/>
    <lineage>
        <taxon>Bacteria</taxon>
        <taxon>Bacillati</taxon>
        <taxon>Actinomycetota</taxon>
        <taxon>Actinomycetes</taxon>
        <taxon>Nakamurellales</taxon>
        <taxon>Nakamurellaceae</taxon>
        <taxon>Nakamurella</taxon>
    </lineage>
</organism>
<evidence type="ECO:0000256" key="1">
    <source>
        <dbReference type="ARBA" id="ARBA00001947"/>
    </source>
</evidence>
<dbReference type="PANTHER" id="PTHR43161">
    <property type="entry name" value="SORBITOL DEHYDROGENASE"/>
    <property type="match status" value="1"/>
</dbReference>
<keyword evidence="5" id="KW-0560">Oxidoreductase</keyword>
<reference evidence="9 10" key="1">
    <citation type="submission" date="2020-05" db="EMBL/GenBank/DDBJ databases">
        <title>Nakamurella sp. DB0629 isolated from air conditioner.</title>
        <authorList>
            <person name="Kim D.H."/>
            <person name="Kim D.-U."/>
        </authorList>
    </citation>
    <scope>NUCLEOTIDE SEQUENCE [LARGE SCALE GENOMIC DNA]</scope>
    <source>
        <strain evidence="9 10">DB0629</strain>
    </source>
</reference>
<dbReference type="AlphaFoldDB" id="A0A849A547"/>
<name>A0A849A547_9ACTN</name>
<dbReference type="PROSITE" id="PS00059">
    <property type="entry name" value="ADH_ZINC"/>
    <property type="match status" value="1"/>
</dbReference>
<evidence type="ECO:0000256" key="2">
    <source>
        <dbReference type="ARBA" id="ARBA00008072"/>
    </source>
</evidence>
<dbReference type="SUPFAM" id="SSF51735">
    <property type="entry name" value="NAD(P)-binding Rossmann-fold domains"/>
    <property type="match status" value="1"/>
</dbReference>
<evidence type="ECO:0000313" key="10">
    <source>
        <dbReference type="Proteomes" id="UP000562984"/>
    </source>
</evidence>
<evidence type="ECO:0000259" key="7">
    <source>
        <dbReference type="Pfam" id="PF00107"/>
    </source>
</evidence>
<dbReference type="GO" id="GO:0008270">
    <property type="term" value="F:zinc ion binding"/>
    <property type="evidence" value="ECO:0007669"/>
    <property type="project" value="InterPro"/>
</dbReference>
<dbReference type="Proteomes" id="UP000562984">
    <property type="component" value="Unassembled WGS sequence"/>
</dbReference>
<comment type="cofactor">
    <cofactor evidence="1 6">
        <name>Zn(2+)</name>
        <dbReference type="ChEBI" id="CHEBI:29105"/>
    </cofactor>
</comment>
<dbReference type="PANTHER" id="PTHR43161:SF9">
    <property type="entry name" value="SORBITOL DEHYDROGENASE"/>
    <property type="match status" value="1"/>
</dbReference>
<evidence type="ECO:0000313" key="9">
    <source>
        <dbReference type="EMBL" id="NNG35655.1"/>
    </source>
</evidence>
<keyword evidence="10" id="KW-1185">Reference proteome</keyword>
<sequence length="350" mass="35789">MKALVLEDFWKLQVADLADPVPGEGEVLIDVIATGICGSDFHGYSGENGRRRAGQVMGHETVGRVRAVGPAVADAPAAGTLVTVNPVLACGHCPACLAGDEPDCPNKRVIGVDPAIVSAFAQQLVVPRRAVVPLPAGTPEEYGALVEPLAVGYHALVRGECTDADTVLVIGGGPIGQACVLAAKRLGAKAIAVSEPDQHRRELSAALGAIGVDPTAQDATAAIGQALGGAPSLVVDAVGVDATLATAFACTDPSARIVLVGMGSQQLTIPAFEISTRQRSLIGSFCYTAREFADTAAWVGTRPAGVDTLVEGRVGIDQADAAFSALAKGTSAASKILVFPWQQRIEEVSS</sequence>
<dbReference type="SUPFAM" id="SSF50129">
    <property type="entry name" value="GroES-like"/>
    <property type="match status" value="1"/>
</dbReference>
<evidence type="ECO:0000256" key="6">
    <source>
        <dbReference type="RuleBase" id="RU361277"/>
    </source>
</evidence>
<comment type="caution">
    <text evidence="9">The sequence shown here is derived from an EMBL/GenBank/DDBJ whole genome shotgun (WGS) entry which is preliminary data.</text>
</comment>
<dbReference type="RefSeq" id="WP_171199312.1">
    <property type="nucleotide sequence ID" value="NZ_JABEND010000003.1"/>
</dbReference>
<dbReference type="GO" id="GO:0016491">
    <property type="term" value="F:oxidoreductase activity"/>
    <property type="evidence" value="ECO:0007669"/>
    <property type="project" value="UniProtKB-KW"/>
</dbReference>
<evidence type="ECO:0000256" key="5">
    <source>
        <dbReference type="ARBA" id="ARBA00023002"/>
    </source>
</evidence>
<dbReference type="Pfam" id="PF00107">
    <property type="entry name" value="ADH_zinc_N"/>
    <property type="match status" value="1"/>
</dbReference>
<dbReference type="Gene3D" id="3.40.50.720">
    <property type="entry name" value="NAD(P)-binding Rossmann-like Domain"/>
    <property type="match status" value="1"/>
</dbReference>
<dbReference type="EMBL" id="JABEND010000003">
    <property type="protein sequence ID" value="NNG35655.1"/>
    <property type="molecule type" value="Genomic_DNA"/>
</dbReference>